<dbReference type="InterPro" id="IPR050309">
    <property type="entry name" value="Type-B_Carboxylest/Lipase"/>
</dbReference>
<dbReference type="Gene3D" id="3.40.50.1820">
    <property type="entry name" value="alpha/beta hydrolase"/>
    <property type="match status" value="1"/>
</dbReference>
<dbReference type="Proteomes" id="UP000319769">
    <property type="component" value="Unassembled WGS sequence"/>
</dbReference>
<dbReference type="EC" id="3.1.1.-" evidence="3"/>
<comment type="caution">
    <text evidence="5">The sequence shown here is derived from an EMBL/GenBank/DDBJ whole genome shotgun (WGS) entry which is preliminary data.</text>
</comment>
<dbReference type="InterPro" id="IPR029058">
    <property type="entry name" value="AB_hydrolase_fold"/>
</dbReference>
<evidence type="ECO:0000256" key="1">
    <source>
        <dbReference type="ARBA" id="ARBA00005964"/>
    </source>
</evidence>
<accession>A0A5N0VMN0</accession>
<dbReference type="SUPFAM" id="SSF53474">
    <property type="entry name" value="alpha/beta-Hydrolases"/>
    <property type="match status" value="1"/>
</dbReference>
<name>A0A5N0VMN0_9PSEU</name>
<proteinExistence type="inferred from homology"/>
<dbReference type="Pfam" id="PF00135">
    <property type="entry name" value="COesterase"/>
    <property type="match status" value="1"/>
</dbReference>
<protein>
    <recommendedName>
        <fullName evidence="3">Carboxylic ester hydrolase</fullName>
        <ecNumber evidence="3">3.1.1.-</ecNumber>
    </recommendedName>
</protein>
<dbReference type="AlphaFoldDB" id="A0A5N0VMN0"/>
<dbReference type="EMBL" id="VMNW02000001">
    <property type="protein sequence ID" value="KAA9166823.1"/>
    <property type="molecule type" value="Genomic_DNA"/>
</dbReference>
<evidence type="ECO:0000313" key="5">
    <source>
        <dbReference type="EMBL" id="KAA9166823.1"/>
    </source>
</evidence>
<dbReference type="InterPro" id="IPR019826">
    <property type="entry name" value="Carboxylesterase_B_AS"/>
</dbReference>
<sequence length="463" mass="49845">MDPIAQTTSGTVRGREAGGVSTFQGIPYAAPLDGIRRFQAPAPPEPWDGVRSAVRFSADPPQGTLMPGLPSPWQPWNNTECLTVNVWTPDPSTSGLPVLVWIYGGAFLIGTASEPEYDGAVLARDGAVVVTLNYRVGFEGFGWLPDAPQNRAFLDQLAALRWVRENIAQFGGDPDNVTIFGESAGGTSVAALTACYAGRGLFRRAIGQSIAGGFLPESRARRTSERIAGELGVPATIEGFARLPSEEIHRVQRAPGEITPYGPVIDGDLVRGNPWKGLRAEVDLIAGFTRDEYRLFALNEDLTTKDPAETAARYGVSVQDYRAAYPELSDGDLHVLISSDAIFRMPTVWCAEKHAGHSFCYELTWPTPSLGGALGACHGLDVPLTFGNFEGPMAALVLGDPIPQEAEYLSAEIRKAWLSFAATGDPGWPEFRAGESLTRIWDSPVSVAADPEAASRKIWEKTT</sequence>
<keyword evidence="6" id="KW-1185">Reference proteome</keyword>
<dbReference type="PROSITE" id="PS00122">
    <property type="entry name" value="CARBOXYLESTERASE_B_1"/>
    <property type="match status" value="1"/>
</dbReference>
<organism evidence="5 6">
    <name type="scientific">Amycolatopsis acidicola</name>
    <dbReference type="NCBI Taxonomy" id="2596893"/>
    <lineage>
        <taxon>Bacteria</taxon>
        <taxon>Bacillati</taxon>
        <taxon>Actinomycetota</taxon>
        <taxon>Actinomycetes</taxon>
        <taxon>Pseudonocardiales</taxon>
        <taxon>Pseudonocardiaceae</taxon>
        <taxon>Amycolatopsis</taxon>
    </lineage>
</organism>
<gene>
    <name evidence="5" type="ORF">FPZ12_001080</name>
</gene>
<dbReference type="GO" id="GO:0016787">
    <property type="term" value="F:hydrolase activity"/>
    <property type="evidence" value="ECO:0007669"/>
    <property type="project" value="UniProtKB-KW"/>
</dbReference>
<comment type="similarity">
    <text evidence="1 3">Belongs to the type-B carboxylesterase/lipase family.</text>
</comment>
<evidence type="ECO:0000256" key="3">
    <source>
        <dbReference type="RuleBase" id="RU361235"/>
    </source>
</evidence>
<dbReference type="PANTHER" id="PTHR11559">
    <property type="entry name" value="CARBOXYLESTERASE"/>
    <property type="match status" value="1"/>
</dbReference>
<reference evidence="5" key="1">
    <citation type="submission" date="2019-09" db="EMBL/GenBank/DDBJ databases">
        <authorList>
            <person name="Teo W.F.A."/>
            <person name="Duangmal K."/>
        </authorList>
    </citation>
    <scope>NUCLEOTIDE SEQUENCE [LARGE SCALE GENOMIC DNA]</scope>
    <source>
        <strain evidence="5">K81G1</strain>
    </source>
</reference>
<evidence type="ECO:0000256" key="2">
    <source>
        <dbReference type="ARBA" id="ARBA00022801"/>
    </source>
</evidence>
<feature type="domain" description="Carboxylesterase type B" evidence="4">
    <location>
        <begin position="2"/>
        <end position="427"/>
    </location>
</feature>
<dbReference type="OrthoDB" id="4308422at2"/>
<evidence type="ECO:0000259" key="4">
    <source>
        <dbReference type="Pfam" id="PF00135"/>
    </source>
</evidence>
<keyword evidence="2 3" id="KW-0378">Hydrolase</keyword>
<evidence type="ECO:0000313" key="6">
    <source>
        <dbReference type="Proteomes" id="UP000319769"/>
    </source>
</evidence>
<dbReference type="InterPro" id="IPR002018">
    <property type="entry name" value="CarbesteraseB"/>
</dbReference>
<dbReference type="RefSeq" id="WP_144746314.1">
    <property type="nucleotide sequence ID" value="NZ_VMNW02000001.1"/>
</dbReference>